<dbReference type="GO" id="GO:0016740">
    <property type="term" value="F:transferase activity"/>
    <property type="evidence" value="ECO:0007669"/>
    <property type="project" value="UniProtKB-KW"/>
</dbReference>
<dbReference type="Proteomes" id="UP000321306">
    <property type="component" value="Unassembled WGS sequence"/>
</dbReference>
<keyword evidence="7" id="KW-0175">Coiled coil</keyword>
<protein>
    <submittedName>
        <fullName evidence="11">Alginate O-acetyltransferase</fullName>
    </submittedName>
</protein>
<dbReference type="OrthoDB" id="9760774at2"/>
<keyword evidence="9" id="KW-0472">Membrane</keyword>
<evidence type="ECO:0000256" key="2">
    <source>
        <dbReference type="ARBA" id="ARBA00005182"/>
    </source>
</evidence>
<feature type="coiled-coil region" evidence="7">
    <location>
        <begin position="112"/>
        <end position="139"/>
    </location>
</feature>
<reference evidence="11 12" key="1">
    <citation type="submission" date="2019-07" db="EMBL/GenBank/DDBJ databases">
        <title>Whole genome shotgun sequence of Deinococcus cellulosilyticus NBRC 106333.</title>
        <authorList>
            <person name="Hosoyama A."/>
            <person name="Uohara A."/>
            <person name="Ohji S."/>
            <person name="Ichikawa N."/>
        </authorList>
    </citation>
    <scope>NUCLEOTIDE SEQUENCE [LARGE SCALE GENOMIC DNA]</scope>
    <source>
        <strain evidence="11 12">NBRC 106333</strain>
    </source>
</reference>
<evidence type="ECO:0000313" key="11">
    <source>
        <dbReference type="EMBL" id="GEM47006.1"/>
    </source>
</evidence>
<proteinExistence type="predicted"/>
<sequence length="381" mass="42229">MIQNINESTSVPATTQHAHPHLQLIPGIFMLGFLTLGAVFALISPGLRDLPEGKDVITGEWAVTYEKTFNKGLPWRDTGIQAWGTLEYFAFQNGRPGVLVGKEGWLFTTEEFQFFKNEAQETRQKLETIQQVQQQLKAQGTELVVALIPAKTRVYADKLGRYPMPSYTLKRYFSFRDGLLQAGIPAPDLLTPLIQARNSGEVFLHTDTHWTPFGASVVAESVKTALDQLQLNLPTTAFETRDSAEIQHSGDLLKYIPLGPYQDQGPQPDHFTEKVTEQASTDSSALLGDAPDDASDLLGDSAGVPVALVGTSYSFNPKFHFEGALKQALQVDVLNMALEGKGPMVPMQEYLKSSAWKDTPPKVVVWEIPERFLPVHYEETP</sequence>
<evidence type="ECO:0000256" key="1">
    <source>
        <dbReference type="ARBA" id="ARBA00004418"/>
    </source>
</evidence>
<feature type="transmembrane region" description="Helical" evidence="9">
    <location>
        <begin position="24"/>
        <end position="44"/>
    </location>
</feature>
<gene>
    <name evidence="11" type="ORF">DC3_26410</name>
</gene>
<keyword evidence="9" id="KW-0812">Transmembrane</keyword>
<keyword evidence="9" id="KW-1133">Transmembrane helix</keyword>
<keyword evidence="3 11" id="KW-0808">Transferase</keyword>
<dbReference type="UniPathway" id="UPA00286"/>
<dbReference type="GO" id="GO:0042597">
    <property type="term" value="C:periplasmic space"/>
    <property type="evidence" value="ECO:0007669"/>
    <property type="project" value="UniProtKB-SubCell"/>
</dbReference>
<evidence type="ECO:0000259" key="10">
    <source>
        <dbReference type="Pfam" id="PF16822"/>
    </source>
</evidence>
<feature type="region of interest" description="Disordered" evidence="8">
    <location>
        <begin position="263"/>
        <end position="292"/>
    </location>
</feature>
<keyword evidence="6" id="KW-0016">Alginate biosynthesis</keyword>
<evidence type="ECO:0000256" key="9">
    <source>
        <dbReference type="SAM" id="Phobius"/>
    </source>
</evidence>
<comment type="pathway">
    <text evidence="2">Glycan biosynthesis; alginate biosynthesis.</text>
</comment>
<dbReference type="EMBL" id="BJXB01000011">
    <property type="protein sequence ID" value="GEM47006.1"/>
    <property type="molecule type" value="Genomic_DNA"/>
</dbReference>
<keyword evidence="5" id="KW-0574">Periplasm</keyword>
<accession>A0A511N3K4</accession>
<evidence type="ECO:0000256" key="7">
    <source>
        <dbReference type="SAM" id="Coils"/>
    </source>
</evidence>
<evidence type="ECO:0000313" key="12">
    <source>
        <dbReference type="Proteomes" id="UP000321306"/>
    </source>
</evidence>
<dbReference type="InterPro" id="IPR031811">
    <property type="entry name" value="ALGX/ALGJ_SGNH-like"/>
</dbReference>
<comment type="caution">
    <text evidence="11">The sequence shown here is derived from an EMBL/GenBank/DDBJ whole genome shotgun (WGS) entry which is preliminary data.</text>
</comment>
<dbReference type="RefSeq" id="WP_146884920.1">
    <property type="nucleotide sequence ID" value="NZ_BJXB01000011.1"/>
</dbReference>
<evidence type="ECO:0000256" key="5">
    <source>
        <dbReference type="ARBA" id="ARBA00022764"/>
    </source>
</evidence>
<organism evidence="11 12">
    <name type="scientific">Deinococcus cellulosilyticus (strain DSM 18568 / NBRC 106333 / KACC 11606 / 5516J-15)</name>
    <dbReference type="NCBI Taxonomy" id="1223518"/>
    <lineage>
        <taxon>Bacteria</taxon>
        <taxon>Thermotogati</taxon>
        <taxon>Deinococcota</taxon>
        <taxon>Deinococci</taxon>
        <taxon>Deinococcales</taxon>
        <taxon>Deinococcaceae</taxon>
        <taxon>Deinococcus</taxon>
    </lineage>
</organism>
<dbReference type="AlphaFoldDB" id="A0A511N3K4"/>
<evidence type="ECO:0000256" key="4">
    <source>
        <dbReference type="ARBA" id="ARBA00022729"/>
    </source>
</evidence>
<feature type="domain" description="AlgX/AlgJ SGNH hydrolase-like" evidence="10">
    <location>
        <begin position="98"/>
        <end position="370"/>
    </location>
</feature>
<name>A0A511N3K4_DEIC1</name>
<dbReference type="Pfam" id="PF16822">
    <property type="entry name" value="ALGX"/>
    <property type="match status" value="1"/>
</dbReference>
<evidence type="ECO:0000256" key="6">
    <source>
        <dbReference type="ARBA" id="ARBA00022841"/>
    </source>
</evidence>
<evidence type="ECO:0000256" key="3">
    <source>
        <dbReference type="ARBA" id="ARBA00022679"/>
    </source>
</evidence>
<evidence type="ECO:0000256" key="8">
    <source>
        <dbReference type="SAM" id="MobiDB-lite"/>
    </source>
</evidence>
<keyword evidence="4" id="KW-0732">Signal</keyword>
<keyword evidence="12" id="KW-1185">Reference proteome</keyword>
<comment type="subcellular location">
    <subcellularLocation>
        <location evidence="1">Periplasm</location>
    </subcellularLocation>
</comment>
<dbReference type="GO" id="GO:0042121">
    <property type="term" value="P:alginic acid biosynthetic process"/>
    <property type="evidence" value="ECO:0007669"/>
    <property type="project" value="UniProtKB-UniPathway"/>
</dbReference>